<feature type="binding site" evidence="1">
    <location>
        <position position="80"/>
    </location>
    <ligand>
        <name>Mg(2+)</name>
        <dbReference type="ChEBI" id="CHEBI:18420"/>
        <label>2</label>
    </ligand>
</feature>
<feature type="binding site" evidence="1">
    <location>
        <position position="51"/>
    </location>
    <ligand>
        <name>Mg(2+)</name>
        <dbReference type="ChEBI" id="CHEBI:18420"/>
        <label>2</label>
    </ligand>
</feature>
<dbReference type="GO" id="GO:0005524">
    <property type="term" value="F:ATP binding"/>
    <property type="evidence" value="ECO:0007669"/>
    <property type="project" value="UniProtKB-UniRule"/>
</dbReference>
<organism evidence="3 4">
    <name type="scientific">Brevibacterium senegalense</name>
    <dbReference type="NCBI Taxonomy" id="1033736"/>
    <lineage>
        <taxon>Bacteria</taxon>
        <taxon>Bacillati</taxon>
        <taxon>Actinomycetota</taxon>
        <taxon>Actinomycetes</taxon>
        <taxon>Micrococcales</taxon>
        <taxon>Brevibacteriaceae</taxon>
        <taxon>Brevibacterium</taxon>
    </lineage>
</organism>
<reference evidence="3" key="2">
    <citation type="submission" date="2021-09" db="EMBL/GenBank/DDBJ databases">
        <authorList>
            <person name="Gilroy R."/>
        </authorList>
    </citation>
    <scope>NUCLEOTIDE SEQUENCE</scope>
    <source>
        <strain evidence="3">ChiGjej5B5-7349</strain>
    </source>
</reference>
<dbReference type="GO" id="GO:0009228">
    <property type="term" value="P:thiamine biosynthetic process"/>
    <property type="evidence" value="ECO:0007669"/>
    <property type="project" value="UniProtKB-KW"/>
</dbReference>
<feature type="binding site" evidence="1">
    <location>
        <position position="49"/>
    </location>
    <ligand>
        <name>Mg(2+)</name>
        <dbReference type="ChEBI" id="CHEBI:18420"/>
        <label>4</label>
    </ligand>
</feature>
<dbReference type="EMBL" id="DYUK01000203">
    <property type="protein sequence ID" value="HJG80625.1"/>
    <property type="molecule type" value="Genomic_DNA"/>
</dbReference>
<feature type="binding site" evidence="1">
    <location>
        <position position="327"/>
    </location>
    <ligand>
        <name>substrate</name>
    </ligand>
</feature>
<name>A0A921MEK3_9MICO</name>
<feature type="binding site" evidence="1">
    <location>
        <position position="128"/>
    </location>
    <ligand>
        <name>Mg(2+)</name>
        <dbReference type="ChEBI" id="CHEBI:18420"/>
        <label>1</label>
    </ligand>
</feature>
<keyword evidence="1" id="KW-0784">Thiamine biosynthesis</keyword>
<comment type="caution">
    <text evidence="1">Lacks conserved residue(s) required for the propagation of feature annotation.</text>
</comment>
<feature type="binding site" evidence="1">
    <location>
        <position position="80"/>
    </location>
    <ligand>
        <name>Mg(2+)</name>
        <dbReference type="ChEBI" id="CHEBI:18420"/>
        <label>4</label>
    </ligand>
</feature>
<dbReference type="Gene3D" id="3.30.1330.10">
    <property type="entry name" value="PurM-like, N-terminal domain"/>
    <property type="match status" value="1"/>
</dbReference>
<comment type="catalytic activity">
    <reaction evidence="1">
        <text>thiamine phosphate + ATP = thiamine diphosphate + ADP</text>
        <dbReference type="Rhea" id="RHEA:15913"/>
        <dbReference type="ChEBI" id="CHEBI:30616"/>
        <dbReference type="ChEBI" id="CHEBI:37575"/>
        <dbReference type="ChEBI" id="CHEBI:58937"/>
        <dbReference type="ChEBI" id="CHEBI:456216"/>
        <dbReference type="EC" id="2.7.4.16"/>
    </reaction>
</comment>
<sequence>MTSAPTFAQLGEDALIARILARIPQDGTVVVGPGDDAAVTDAPGRLVSSADMLVEGEDFLDGWLDPHRLGVKAAAQNLADVRAMGARPTGLLLSLAAPGDTPASFVDGLVDGLVEEAGRAGAVVLGGDLSDARQIVIAVTALGSLPAQSAPLTRNAARPGHTVWLGGRTGWAAAGLDALFAGAEVVETPAAEAGEIPAAEAARLPAAAAPDALLATAIEAQRAPRPAYEAVDALREALDGQPAALIDLSDGLGSDAGRLARASGVDLDLDSAALDALADDLVPVAHRVRALEEAAEADTDEPVADAASQEESAARARARRWVLTGGEDHGFLATVPEGVHPIGWRLVGRVRPVSTVPSVLIDGVPVGDSGFVAVDPDGGFRHFSGSGE</sequence>
<dbReference type="Pfam" id="PF00586">
    <property type="entry name" value="AIRS"/>
    <property type="match status" value="1"/>
</dbReference>
<dbReference type="PANTHER" id="PTHR30270:SF0">
    <property type="entry name" value="THIAMINE-MONOPHOSPHATE KINASE"/>
    <property type="match status" value="1"/>
</dbReference>
<comment type="caution">
    <text evidence="3">The sequence shown here is derived from an EMBL/GenBank/DDBJ whole genome shotgun (WGS) entry which is preliminary data.</text>
</comment>
<dbReference type="GO" id="GO:0009030">
    <property type="term" value="F:thiamine-phosphate kinase activity"/>
    <property type="evidence" value="ECO:0007669"/>
    <property type="project" value="UniProtKB-UniRule"/>
</dbReference>
<keyword evidence="1" id="KW-0808">Transferase</keyword>
<keyword evidence="1 3" id="KW-0418">Kinase</keyword>
<proteinExistence type="inferred from homology"/>
<protein>
    <recommendedName>
        <fullName evidence="1">Thiamine-monophosphate kinase</fullName>
        <shortName evidence="1">TMP kinase</shortName>
        <shortName evidence="1">Thiamine-phosphate kinase</shortName>
        <ecNumber evidence="1">2.7.4.16</ecNumber>
    </recommendedName>
</protein>
<dbReference type="EC" id="2.7.4.16" evidence="1"/>
<gene>
    <name evidence="1" type="primary">thiL</name>
    <name evidence="3" type="ORF">K8V08_09470</name>
</gene>
<dbReference type="CDD" id="cd02194">
    <property type="entry name" value="ThiL"/>
    <property type="match status" value="1"/>
</dbReference>
<feature type="binding site" evidence="1">
    <location>
        <position position="36"/>
    </location>
    <ligand>
        <name>Mg(2+)</name>
        <dbReference type="ChEBI" id="CHEBI:18420"/>
        <label>3</label>
    </ligand>
</feature>
<comment type="similarity">
    <text evidence="1">Belongs to the thiamine-monophosphate kinase family.</text>
</comment>
<feature type="binding site" evidence="1">
    <location>
        <position position="58"/>
    </location>
    <ligand>
        <name>substrate</name>
    </ligand>
</feature>
<accession>A0A921MEK3</accession>
<dbReference type="HAMAP" id="MF_02128">
    <property type="entry name" value="TMP_kinase"/>
    <property type="match status" value="1"/>
</dbReference>
<feature type="binding site" evidence="1">
    <location>
        <position position="250"/>
    </location>
    <ligand>
        <name>Mg(2+)</name>
        <dbReference type="ChEBI" id="CHEBI:18420"/>
        <label>5</label>
    </ligand>
</feature>
<dbReference type="InterPro" id="IPR006283">
    <property type="entry name" value="ThiL-like"/>
</dbReference>
<feature type="binding site" evidence="1">
    <location>
        <position position="154"/>
    </location>
    <ligand>
        <name>ATP</name>
        <dbReference type="ChEBI" id="CHEBI:30616"/>
    </ligand>
</feature>
<keyword evidence="1" id="KW-0479">Metal-binding</keyword>
<keyword evidence="1" id="KW-0460">Magnesium</keyword>
<evidence type="ECO:0000313" key="3">
    <source>
        <dbReference type="EMBL" id="HJG80625.1"/>
    </source>
</evidence>
<feature type="binding site" evidence="1">
    <location>
        <begin position="127"/>
        <end position="128"/>
    </location>
    <ligand>
        <name>ATP</name>
        <dbReference type="ChEBI" id="CHEBI:30616"/>
    </ligand>
</feature>
<dbReference type="InterPro" id="IPR036676">
    <property type="entry name" value="PurM-like_C_sf"/>
</dbReference>
<feature type="binding site" evidence="1">
    <location>
        <position position="380"/>
    </location>
    <ligand>
        <name>substrate</name>
    </ligand>
</feature>
<feature type="binding site" evidence="1">
    <location>
        <position position="36"/>
    </location>
    <ligand>
        <name>Mg(2+)</name>
        <dbReference type="ChEBI" id="CHEBI:18420"/>
        <label>4</label>
    </ligand>
</feature>
<dbReference type="AlphaFoldDB" id="A0A921MEK3"/>
<evidence type="ECO:0000256" key="1">
    <source>
        <dbReference type="HAMAP-Rule" id="MF_02128"/>
    </source>
</evidence>
<keyword evidence="1" id="KW-0067">ATP-binding</keyword>
<reference evidence="3" key="1">
    <citation type="journal article" date="2021" name="PeerJ">
        <title>Extensive microbial diversity within the chicken gut microbiome revealed by metagenomics and culture.</title>
        <authorList>
            <person name="Gilroy R."/>
            <person name="Ravi A."/>
            <person name="Getino M."/>
            <person name="Pursley I."/>
            <person name="Horton D.L."/>
            <person name="Alikhan N.F."/>
            <person name="Baker D."/>
            <person name="Gharbi K."/>
            <person name="Hall N."/>
            <person name="Watson M."/>
            <person name="Adriaenssens E.M."/>
            <person name="Foster-Nyarko E."/>
            <person name="Jarju S."/>
            <person name="Secka A."/>
            <person name="Antonio M."/>
            <person name="Oren A."/>
            <person name="Chaudhuri R.R."/>
            <person name="La Ragione R."/>
            <person name="Hildebrand F."/>
            <person name="Pallen M.J."/>
        </authorList>
    </citation>
    <scope>NUCLEOTIDE SEQUENCE</scope>
    <source>
        <strain evidence="3">ChiGjej5B5-7349</strain>
    </source>
</reference>
<dbReference type="GO" id="GO:0009229">
    <property type="term" value="P:thiamine diphosphate biosynthetic process"/>
    <property type="evidence" value="ECO:0007669"/>
    <property type="project" value="UniProtKB-UniRule"/>
</dbReference>
<comment type="pathway">
    <text evidence="1">Cofactor biosynthesis; thiamine diphosphate biosynthesis; thiamine diphosphate from thiamine phosphate: step 1/1.</text>
</comment>
<dbReference type="Proteomes" id="UP000784435">
    <property type="component" value="Unassembled WGS sequence"/>
</dbReference>
<evidence type="ECO:0000313" key="4">
    <source>
        <dbReference type="Proteomes" id="UP000784435"/>
    </source>
</evidence>
<dbReference type="InterPro" id="IPR036921">
    <property type="entry name" value="PurM-like_N_sf"/>
</dbReference>
<feature type="binding site" evidence="1">
    <location>
        <position position="249"/>
    </location>
    <ligand>
        <name>ATP</name>
        <dbReference type="ChEBI" id="CHEBI:30616"/>
    </ligand>
</feature>
<feature type="binding site" evidence="1">
    <location>
        <position position="80"/>
    </location>
    <ligand>
        <name>Mg(2+)</name>
        <dbReference type="ChEBI" id="CHEBI:18420"/>
        <label>3</label>
    </ligand>
</feature>
<evidence type="ECO:0000259" key="2">
    <source>
        <dbReference type="Pfam" id="PF00586"/>
    </source>
</evidence>
<dbReference type="SUPFAM" id="SSF55326">
    <property type="entry name" value="PurM N-terminal domain-like"/>
    <property type="match status" value="1"/>
</dbReference>
<feature type="domain" description="PurM-like N-terminal" evidence="2">
    <location>
        <begin position="34"/>
        <end position="144"/>
    </location>
</feature>
<dbReference type="Gene3D" id="3.90.650.10">
    <property type="entry name" value="PurM-like C-terminal domain"/>
    <property type="match status" value="1"/>
</dbReference>
<comment type="miscellaneous">
    <text evidence="1">Reaction mechanism of ThiL seems to utilize a direct, inline transfer of the gamma-phosphate of ATP to TMP rather than a phosphorylated enzyme intermediate.</text>
</comment>
<dbReference type="GO" id="GO:0000287">
    <property type="term" value="F:magnesium ion binding"/>
    <property type="evidence" value="ECO:0007669"/>
    <property type="project" value="UniProtKB-UniRule"/>
</dbReference>
<keyword evidence="1" id="KW-0547">Nucleotide-binding</keyword>
<dbReference type="PANTHER" id="PTHR30270">
    <property type="entry name" value="THIAMINE-MONOPHOSPHATE KINASE"/>
    <property type="match status" value="1"/>
</dbReference>
<dbReference type="SUPFAM" id="SSF56042">
    <property type="entry name" value="PurM C-terminal domain-like"/>
    <property type="match status" value="1"/>
</dbReference>
<dbReference type="InterPro" id="IPR016188">
    <property type="entry name" value="PurM-like_N"/>
</dbReference>
<feature type="binding site" evidence="1">
    <location>
        <position position="51"/>
    </location>
    <ligand>
        <name>Mg(2+)</name>
        <dbReference type="ChEBI" id="CHEBI:18420"/>
        <label>1</label>
    </ligand>
</feature>
<comment type="function">
    <text evidence="1">Catalyzes the ATP-dependent phosphorylation of thiamine-monophosphate (TMP) to form thiamine-pyrophosphate (TPP), the active form of vitamin B1.</text>
</comment>
<feature type="binding site" evidence="1">
    <location>
        <position position="247"/>
    </location>
    <ligand>
        <name>Mg(2+)</name>
        <dbReference type="ChEBI" id="CHEBI:18420"/>
        <label>3</label>
    </ligand>
</feature>